<organism evidence="1 2">
    <name type="scientific">Pleurodeles waltl</name>
    <name type="common">Iberian ribbed newt</name>
    <dbReference type="NCBI Taxonomy" id="8319"/>
    <lineage>
        <taxon>Eukaryota</taxon>
        <taxon>Metazoa</taxon>
        <taxon>Chordata</taxon>
        <taxon>Craniata</taxon>
        <taxon>Vertebrata</taxon>
        <taxon>Euteleostomi</taxon>
        <taxon>Amphibia</taxon>
        <taxon>Batrachia</taxon>
        <taxon>Caudata</taxon>
        <taxon>Salamandroidea</taxon>
        <taxon>Salamandridae</taxon>
        <taxon>Pleurodelinae</taxon>
        <taxon>Pleurodeles</taxon>
    </lineage>
</organism>
<gene>
    <name evidence="1" type="ORF">NDU88_011356</name>
</gene>
<reference evidence="1" key="1">
    <citation type="journal article" date="2022" name="bioRxiv">
        <title>Sequencing and chromosome-scale assembly of the giantPleurodeles waltlgenome.</title>
        <authorList>
            <person name="Brown T."/>
            <person name="Elewa A."/>
            <person name="Iarovenko S."/>
            <person name="Subramanian E."/>
            <person name="Araus A.J."/>
            <person name="Petzold A."/>
            <person name="Susuki M."/>
            <person name="Suzuki K.-i.T."/>
            <person name="Hayashi T."/>
            <person name="Toyoda A."/>
            <person name="Oliveira C."/>
            <person name="Osipova E."/>
            <person name="Leigh N.D."/>
            <person name="Simon A."/>
            <person name="Yun M.H."/>
        </authorList>
    </citation>
    <scope>NUCLEOTIDE SEQUENCE</scope>
    <source>
        <strain evidence="1">20211129_DDA</strain>
        <tissue evidence="1">Liver</tissue>
    </source>
</reference>
<comment type="caution">
    <text evidence="1">The sequence shown here is derived from an EMBL/GenBank/DDBJ whole genome shotgun (WGS) entry which is preliminary data.</text>
</comment>
<protein>
    <submittedName>
        <fullName evidence="1">Uncharacterized protein</fullName>
    </submittedName>
</protein>
<dbReference type="AlphaFoldDB" id="A0AAV7PXI8"/>
<dbReference type="EMBL" id="JANPWB010000011">
    <property type="protein sequence ID" value="KAJ1133056.1"/>
    <property type="molecule type" value="Genomic_DNA"/>
</dbReference>
<keyword evidence="2" id="KW-1185">Reference proteome</keyword>
<accession>A0AAV7PXI8</accession>
<name>A0AAV7PXI8_PLEWA</name>
<evidence type="ECO:0000313" key="1">
    <source>
        <dbReference type="EMBL" id="KAJ1133056.1"/>
    </source>
</evidence>
<sequence>MAGATVEAASGVQDALWRLVMAWVTVEAGHGRGHCGGWHGPGGNKRTEGRSVASGHAMVDCAGLQGPGGCKPGDRRTVDSGQGRGYYGGWHVYGSGCREGHGGGGRASTCAEVAAGSDVWGGRGFRNRHTPNTKAGLFP</sequence>
<dbReference type="Proteomes" id="UP001066276">
    <property type="component" value="Chromosome 7"/>
</dbReference>
<proteinExistence type="predicted"/>
<evidence type="ECO:0000313" key="2">
    <source>
        <dbReference type="Proteomes" id="UP001066276"/>
    </source>
</evidence>